<gene>
    <name evidence="2" type="ORF">ACFQ2V_16250</name>
</gene>
<name>A0ABW3N142_9MICO</name>
<keyword evidence="1" id="KW-0732">Signal</keyword>
<accession>A0ABW3N142</accession>
<comment type="caution">
    <text evidence="2">The sequence shown here is derived from an EMBL/GenBank/DDBJ whole genome shotgun (WGS) entry which is preliminary data.</text>
</comment>
<protein>
    <recommendedName>
        <fullName evidence="4">DUF2690 domain-containing protein</fullName>
    </recommendedName>
</protein>
<evidence type="ECO:0000313" key="2">
    <source>
        <dbReference type="EMBL" id="MFD1055867.1"/>
    </source>
</evidence>
<feature type="chain" id="PRO_5046675757" description="DUF2690 domain-containing protein" evidence="1">
    <location>
        <begin position="22"/>
        <end position="143"/>
    </location>
</feature>
<feature type="signal peptide" evidence="1">
    <location>
        <begin position="1"/>
        <end position="21"/>
    </location>
</feature>
<dbReference type="RefSeq" id="WP_386053899.1">
    <property type="nucleotide sequence ID" value="NZ_JBHTKH010000012.1"/>
</dbReference>
<dbReference type="Proteomes" id="UP001597046">
    <property type="component" value="Unassembled WGS sequence"/>
</dbReference>
<reference evidence="3" key="1">
    <citation type="journal article" date="2019" name="Int. J. Syst. Evol. Microbiol.">
        <title>The Global Catalogue of Microorganisms (GCM) 10K type strain sequencing project: providing services to taxonomists for standard genome sequencing and annotation.</title>
        <authorList>
            <consortium name="The Broad Institute Genomics Platform"/>
            <consortium name="The Broad Institute Genome Sequencing Center for Infectious Disease"/>
            <person name="Wu L."/>
            <person name="Ma J."/>
        </authorList>
    </citation>
    <scope>NUCLEOTIDE SEQUENCE [LARGE SCALE GENOMIC DNA]</scope>
    <source>
        <strain evidence="3">CCUG 57508</strain>
    </source>
</reference>
<evidence type="ECO:0000313" key="3">
    <source>
        <dbReference type="Proteomes" id="UP001597046"/>
    </source>
</evidence>
<proteinExistence type="predicted"/>
<sequence length="143" mass="15454">MLAALGMATTVALVGAQPASAGTEMNGYFPWIKGCDSDQSLVDSQPVWDRYGRYVGQVELWWSGRCVTNWVRVAPNNPNGMGLSANISNAYGQYGASAKDYSFGYSGMVFSPSWSPCVNIDITVSAGPWSDTYNDPAPRYTIC</sequence>
<evidence type="ECO:0008006" key="4">
    <source>
        <dbReference type="Google" id="ProtNLM"/>
    </source>
</evidence>
<dbReference type="EMBL" id="JBHTKH010000012">
    <property type="protein sequence ID" value="MFD1055867.1"/>
    <property type="molecule type" value="Genomic_DNA"/>
</dbReference>
<keyword evidence="3" id="KW-1185">Reference proteome</keyword>
<organism evidence="2 3">
    <name type="scientific">Terrabacter terrigena</name>
    <dbReference type="NCBI Taxonomy" id="574718"/>
    <lineage>
        <taxon>Bacteria</taxon>
        <taxon>Bacillati</taxon>
        <taxon>Actinomycetota</taxon>
        <taxon>Actinomycetes</taxon>
        <taxon>Micrococcales</taxon>
        <taxon>Intrasporangiaceae</taxon>
        <taxon>Terrabacter</taxon>
    </lineage>
</organism>
<evidence type="ECO:0000256" key="1">
    <source>
        <dbReference type="SAM" id="SignalP"/>
    </source>
</evidence>